<keyword evidence="1" id="KW-0812">Transmembrane</keyword>
<proteinExistence type="predicted"/>
<evidence type="ECO:0000259" key="2">
    <source>
        <dbReference type="Pfam" id="PF02517"/>
    </source>
</evidence>
<sequence length="344" mass="36875">MRSGSGTPDKPDSYLYAGHPTLIYGGYMMAGLAERFPNFYMLFKVILLLVVVLIALVGMSLLLLVAIAGYVAFTGGDLATAAETALSLLMSNVIVSASYMVVQNIALVLVAVFFMAVIEGRRPALKALGLGTEREDKPVNGFAAGVGLNVLFMLTVLIIILLVGVSAYDGTGFEVYGISGVAISLVAMAIGTLFVGLGEEVVFRGYLQRILADKYGVAAGLIVTSGIFALFHSLTPFAKLGPLYLVGVFTLSMLLGYLFVITKSLYASIGFHFFQDFLALQIFSFTGEQTLGAAPVLMFARPEEIYVSGIFLGSWDDLISILVAALIIVGLYAYRRSIMKKKEI</sequence>
<dbReference type="InterPro" id="IPR003675">
    <property type="entry name" value="Rce1/LyrA-like_dom"/>
</dbReference>
<reference evidence="3 4" key="1">
    <citation type="journal article" date="2006" name="Science">
        <title>Genome of rice cluster I archaea -- the key methane producers in the rice rhizosphere.</title>
        <authorList>
            <person name="Erkel C."/>
            <person name="Kube M."/>
            <person name="Reinhardt R."/>
            <person name="Liesack W."/>
        </authorList>
    </citation>
    <scope>NUCLEOTIDE SEQUENCE [LARGE SCALE GENOMIC DNA]</scope>
    <source>
        <strain evidence="4">DSM 22066 / NBRC 105507 / MRE50</strain>
    </source>
</reference>
<name>Q0W1Q8_METAR</name>
<feature type="transmembrane region" description="Helical" evidence="1">
    <location>
        <begin position="93"/>
        <end position="118"/>
    </location>
</feature>
<evidence type="ECO:0000313" key="4">
    <source>
        <dbReference type="Proteomes" id="UP000000663"/>
    </source>
</evidence>
<feature type="transmembrane region" description="Helical" evidence="1">
    <location>
        <begin position="139"/>
        <end position="163"/>
    </location>
</feature>
<feature type="transmembrane region" description="Helical" evidence="1">
    <location>
        <begin position="14"/>
        <end position="33"/>
    </location>
</feature>
<organism evidence="3 4">
    <name type="scientific">Methanocella arvoryzae (strain DSM 22066 / NBRC 105507 / MRE50)</name>
    <dbReference type="NCBI Taxonomy" id="351160"/>
    <lineage>
        <taxon>Archaea</taxon>
        <taxon>Methanobacteriati</taxon>
        <taxon>Methanobacteriota</taxon>
        <taxon>Stenosarchaea group</taxon>
        <taxon>Methanomicrobia</taxon>
        <taxon>Methanocellales</taxon>
        <taxon>Methanocellaceae</taxon>
        <taxon>Methanocella</taxon>
    </lineage>
</organism>
<dbReference type="PANTHER" id="PTHR39430:SF1">
    <property type="entry name" value="PROTEASE"/>
    <property type="match status" value="1"/>
</dbReference>
<feature type="domain" description="CAAX prenyl protease 2/Lysostaphin resistance protein A-like" evidence="2">
    <location>
        <begin position="185"/>
        <end position="277"/>
    </location>
</feature>
<feature type="transmembrane region" description="Helical" evidence="1">
    <location>
        <begin position="241"/>
        <end position="260"/>
    </location>
</feature>
<dbReference type="PANTHER" id="PTHR39430">
    <property type="entry name" value="MEMBRANE-ASSOCIATED PROTEASE-RELATED"/>
    <property type="match status" value="1"/>
</dbReference>
<dbReference type="GO" id="GO:0004175">
    <property type="term" value="F:endopeptidase activity"/>
    <property type="evidence" value="ECO:0007669"/>
    <property type="project" value="UniProtKB-ARBA"/>
</dbReference>
<evidence type="ECO:0000256" key="1">
    <source>
        <dbReference type="SAM" id="Phobius"/>
    </source>
</evidence>
<feature type="transmembrane region" description="Helical" evidence="1">
    <location>
        <begin position="175"/>
        <end position="195"/>
    </location>
</feature>
<dbReference type="KEGG" id="rci:RCIX2642"/>
<evidence type="ECO:0000313" key="3">
    <source>
        <dbReference type="EMBL" id="CAJ37685.1"/>
    </source>
</evidence>
<protein>
    <recommendedName>
        <fullName evidence="2">CAAX prenyl protease 2/Lysostaphin resistance protein A-like domain-containing protein</fullName>
    </recommendedName>
</protein>
<gene>
    <name evidence="3" type="ORF">RCIX2642</name>
</gene>
<keyword evidence="1" id="KW-0472">Membrane</keyword>
<dbReference type="Proteomes" id="UP000000663">
    <property type="component" value="Chromosome"/>
</dbReference>
<dbReference type="AlphaFoldDB" id="Q0W1Q8"/>
<dbReference type="STRING" id="351160.RCIX2642"/>
<keyword evidence="4" id="KW-1185">Reference proteome</keyword>
<dbReference type="Pfam" id="PF02517">
    <property type="entry name" value="Rce1-like"/>
    <property type="match status" value="1"/>
</dbReference>
<dbReference type="eggNOG" id="arCOG02769">
    <property type="taxonomic scope" value="Archaea"/>
</dbReference>
<accession>Q0W1Q8</accession>
<feature type="transmembrane region" description="Helical" evidence="1">
    <location>
        <begin position="305"/>
        <end position="334"/>
    </location>
</feature>
<dbReference type="GO" id="GO:0080120">
    <property type="term" value="P:CAAX-box protein maturation"/>
    <property type="evidence" value="ECO:0007669"/>
    <property type="project" value="UniProtKB-ARBA"/>
</dbReference>
<keyword evidence="1" id="KW-1133">Transmembrane helix</keyword>
<dbReference type="EMBL" id="AM114193">
    <property type="protein sequence ID" value="CAJ37685.1"/>
    <property type="molecule type" value="Genomic_DNA"/>
</dbReference>
<feature type="transmembrane region" description="Helical" evidence="1">
    <location>
        <begin position="215"/>
        <end position="235"/>
    </location>
</feature>
<feature type="transmembrane region" description="Helical" evidence="1">
    <location>
        <begin position="45"/>
        <end position="73"/>
    </location>
</feature>